<evidence type="ECO:0000259" key="1">
    <source>
        <dbReference type="Pfam" id="PF13456"/>
    </source>
</evidence>
<dbReference type="InterPro" id="IPR036397">
    <property type="entry name" value="RNaseH_sf"/>
</dbReference>
<dbReference type="EMBL" id="JASCZI010273238">
    <property type="protein sequence ID" value="MED6224494.1"/>
    <property type="molecule type" value="Genomic_DNA"/>
</dbReference>
<dbReference type="PANTHER" id="PTHR34023">
    <property type="entry name" value="RNASE H DOMAIN-CONTAINING PROTEIN"/>
    <property type="match status" value="1"/>
</dbReference>
<proteinExistence type="predicted"/>
<dbReference type="Proteomes" id="UP001341840">
    <property type="component" value="Unassembled WGS sequence"/>
</dbReference>
<name>A0ABU6ZR77_9FABA</name>
<reference evidence="2 3" key="1">
    <citation type="journal article" date="2023" name="Plants (Basel)">
        <title>Bridging the Gap: Combining Genomics and Transcriptomics Approaches to Understand Stylosanthes scabra, an Orphan Legume from the Brazilian Caatinga.</title>
        <authorList>
            <person name="Ferreira-Neto J.R.C."/>
            <person name="da Silva M.D."/>
            <person name="Binneck E."/>
            <person name="de Melo N.F."/>
            <person name="da Silva R.H."/>
            <person name="de Melo A.L.T.M."/>
            <person name="Pandolfi V."/>
            <person name="Bustamante F.O."/>
            <person name="Brasileiro-Vidal A.C."/>
            <person name="Benko-Iseppon A.M."/>
        </authorList>
    </citation>
    <scope>NUCLEOTIDE SEQUENCE [LARGE SCALE GENOMIC DNA]</scope>
    <source>
        <tissue evidence="2">Leaves</tissue>
    </source>
</reference>
<dbReference type="Pfam" id="PF13456">
    <property type="entry name" value="RVT_3"/>
    <property type="match status" value="1"/>
</dbReference>
<comment type="caution">
    <text evidence="2">The sequence shown here is derived from an EMBL/GenBank/DDBJ whole genome shotgun (WGS) entry which is preliminary data.</text>
</comment>
<dbReference type="PANTHER" id="PTHR34023:SF4">
    <property type="entry name" value="RNASE H TYPE-1 DOMAIN-CONTAINING PROTEIN"/>
    <property type="match status" value="1"/>
</dbReference>
<dbReference type="Gene3D" id="3.30.420.10">
    <property type="entry name" value="Ribonuclease H-like superfamily/Ribonuclease H"/>
    <property type="match status" value="1"/>
</dbReference>
<feature type="domain" description="RNase H type-1" evidence="1">
    <location>
        <begin position="31"/>
        <end position="100"/>
    </location>
</feature>
<dbReference type="InterPro" id="IPR002156">
    <property type="entry name" value="RNaseH_domain"/>
</dbReference>
<protein>
    <recommendedName>
        <fullName evidence="1">RNase H type-1 domain-containing protein</fullName>
    </recommendedName>
</protein>
<accession>A0ABU6ZR77</accession>
<evidence type="ECO:0000313" key="2">
    <source>
        <dbReference type="EMBL" id="MED6224494.1"/>
    </source>
</evidence>
<organism evidence="2 3">
    <name type="scientific">Stylosanthes scabra</name>
    <dbReference type="NCBI Taxonomy" id="79078"/>
    <lineage>
        <taxon>Eukaryota</taxon>
        <taxon>Viridiplantae</taxon>
        <taxon>Streptophyta</taxon>
        <taxon>Embryophyta</taxon>
        <taxon>Tracheophyta</taxon>
        <taxon>Spermatophyta</taxon>
        <taxon>Magnoliopsida</taxon>
        <taxon>eudicotyledons</taxon>
        <taxon>Gunneridae</taxon>
        <taxon>Pentapetalae</taxon>
        <taxon>rosids</taxon>
        <taxon>fabids</taxon>
        <taxon>Fabales</taxon>
        <taxon>Fabaceae</taxon>
        <taxon>Papilionoideae</taxon>
        <taxon>50 kb inversion clade</taxon>
        <taxon>dalbergioids sensu lato</taxon>
        <taxon>Dalbergieae</taxon>
        <taxon>Pterocarpus clade</taxon>
        <taxon>Stylosanthes</taxon>
    </lineage>
</organism>
<sequence length="111" mass="13037">MDIGSRIALELFLHRPFRDVKSLLYRRGRMLSWDCGIKRVVYDTDSRDSFLAAQSENRLVTYEDVDLIEKIWELCSRDWQVQFNLVLQETNAVADSLAKRGGFFLEMKNIC</sequence>
<gene>
    <name evidence="2" type="ORF">PIB30_084610</name>
</gene>
<evidence type="ECO:0000313" key="3">
    <source>
        <dbReference type="Proteomes" id="UP001341840"/>
    </source>
</evidence>
<keyword evidence="3" id="KW-1185">Reference proteome</keyword>